<gene>
    <name evidence="1" type="ORF">AN908_14395</name>
    <name evidence="2" type="ORF">AN912_04685</name>
</gene>
<dbReference type="Proteomes" id="UP000037843">
    <property type="component" value="Unassembled WGS sequence"/>
</dbReference>
<dbReference type="OrthoDB" id="3217495at2"/>
<protein>
    <submittedName>
        <fullName evidence="1">Uncharacterized protein</fullName>
    </submittedName>
</protein>
<evidence type="ECO:0000313" key="4">
    <source>
        <dbReference type="Proteomes" id="UP000037962"/>
    </source>
</evidence>
<organism evidence="1 3">
    <name type="scientific">Mycobacteroides immunogenum</name>
    <dbReference type="NCBI Taxonomy" id="83262"/>
    <lineage>
        <taxon>Bacteria</taxon>
        <taxon>Bacillati</taxon>
        <taxon>Actinomycetota</taxon>
        <taxon>Actinomycetes</taxon>
        <taxon>Mycobacteriales</taxon>
        <taxon>Mycobacteriaceae</taxon>
        <taxon>Mycobacteroides</taxon>
    </lineage>
</organism>
<dbReference type="RefSeq" id="WP_043076737.1">
    <property type="nucleotide sequence ID" value="NZ_CP011530.1"/>
</dbReference>
<evidence type="ECO:0000313" key="3">
    <source>
        <dbReference type="Proteomes" id="UP000037843"/>
    </source>
</evidence>
<sequence>MTQSSADPSPLLNALETLFPVPCEYWSPDTSAAVAEQLLGCGTATLDELTAQGLPHRILDGETWYDQCDLFNLALYSGSGATPPEMSFRFALRWMSSPLDDLLVRRSWSFRADISCPQPDTCGGNAESTFAVPIPELYGGSIAVEPNEGASPVVDSDGLLHSVTDDGALSLQASLRLGGDHAAILSPEIREIYSAFLDNRPRWVKLPPELHIEVDLLEAHGVATCVSASLYLERELRRAGLNVRTRRGWVLGMLDLVHAWVEVLDSDGTVRVIDPIFGLFSAMLPNANPLLSDPNMSIRSNRVLPTGRSAAQPIARHRCGGEESAPKTRLRIAPVPLPEAQSPNGVPI</sequence>
<proteinExistence type="predicted"/>
<name>A0A7V8LPK9_9MYCO</name>
<comment type="caution">
    <text evidence="1">The sequence shown here is derived from an EMBL/GenBank/DDBJ whole genome shotgun (WGS) entry which is preliminary data.</text>
</comment>
<dbReference type="Proteomes" id="UP000037962">
    <property type="component" value="Unassembled WGS sequence"/>
</dbReference>
<evidence type="ECO:0000313" key="2">
    <source>
        <dbReference type="EMBL" id="KPG36338.1"/>
    </source>
</evidence>
<dbReference type="EMBL" id="LJFO01000007">
    <property type="protein sequence ID" value="KPG10525.1"/>
    <property type="molecule type" value="Genomic_DNA"/>
</dbReference>
<dbReference type="KEGG" id="miz:BAB75_23900"/>
<dbReference type="AlphaFoldDB" id="A0A7V8LPK9"/>
<dbReference type="GeneID" id="45766916"/>
<evidence type="ECO:0000313" key="1">
    <source>
        <dbReference type="EMBL" id="KPG10525.1"/>
    </source>
</evidence>
<keyword evidence="4" id="KW-1185">Reference proteome</keyword>
<reference evidence="3 4" key="1">
    <citation type="submission" date="2015-09" db="EMBL/GenBank/DDBJ databases">
        <title>Genome Sequences of Mycobacterium immunogenum Isolates, Recuperated from a Chloraminated Drinking Water Distribution System Simulator Subjected to Episodes of Nitrification.</title>
        <authorList>
            <person name="Gomez-Alvarez V."/>
            <person name="Revetta R.P."/>
        </authorList>
    </citation>
    <scope>NUCLEOTIDE SEQUENCE [LARGE SCALE GENOMIC DNA]</scope>
    <source>
        <strain evidence="1 3">H008</strain>
        <strain evidence="2 4">H076</strain>
    </source>
</reference>
<dbReference type="EMBL" id="LJFS01000004">
    <property type="protein sequence ID" value="KPG36338.1"/>
    <property type="molecule type" value="Genomic_DNA"/>
</dbReference>
<accession>A0A7V8LPK9</accession>